<gene>
    <name evidence="3" type="ORF">ACFFJ8_13670</name>
</gene>
<dbReference type="InterPro" id="IPR017853">
    <property type="entry name" value="GH"/>
</dbReference>
<evidence type="ECO:0000259" key="2">
    <source>
        <dbReference type="Pfam" id="PF18989"/>
    </source>
</evidence>
<feature type="domain" description="DUF5722" evidence="2">
    <location>
        <begin position="158"/>
        <end position="553"/>
    </location>
</feature>
<accession>A0ABV6J9F8</accession>
<feature type="signal peptide" evidence="1">
    <location>
        <begin position="1"/>
        <end position="28"/>
    </location>
</feature>
<dbReference type="Gene3D" id="3.20.20.80">
    <property type="entry name" value="Glycosidases"/>
    <property type="match status" value="1"/>
</dbReference>
<keyword evidence="4" id="KW-1185">Reference proteome</keyword>
<dbReference type="Gene3D" id="2.60.120.260">
    <property type="entry name" value="Galactose-binding domain-like"/>
    <property type="match status" value="1"/>
</dbReference>
<organism evidence="3 4">
    <name type="scientific">Paenibacillus mendelii</name>
    <dbReference type="NCBI Taxonomy" id="206163"/>
    <lineage>
        <taxon>Bacteria</taxon>
        <taxon>Bacillati</taxon>
        <taxon>Bacillota</taxon>
        <taxon>Bacilli</taxon>
        <taxon>Bacillales</taxon>
        <taxon>Paenibacillaceae</taxon>
        <taxon>Paenibacillus</taxon>
    </lineage>
</organism>
<dbReference type="Proteomes" id="UP001589818">
    <property type="component" value="Unassembled WGS sequence"/>
</dbReference>
<sequence length="1035" mass="112033">MKRHVPRWVAAVVSAVLLLTVMPIGASAVSSMTASLTSCTTAGAGAITGVTVGTSVITVTGWSRASTSGSIEIYELQPYEDATTAVVSVKTPLTSASVTPSSESCYNYTASIDRFDGSRDRLYSKFAAAFKTTSAVYTVADAKHATAFSGIALNNYAFPTSTTKKGLQVQMLDDAQELGLGHAALNFEYNDLLLDSPGTNTIPYVMDGETFYINKSKIEGFDTRVKSLSDNGMIVSLILLIYPGSTSSPSTLIMHPDYTSSGIVGAFNTTNANLKYFKAATEFIIERYTRADQQYGRAVNFIVGNEVNSNYVWYNMGNKTLANFVKDYIRTLRIVYNAAMKKYSNARIYVSLDHFWSVNLGGTGNGFQPGKSVTDLINTEVKALGNFPWHIAYHPYPQNLFEPRTWNDTTATNSFTTQRITFKNLNILTDYLNQTDFLYNSAPRRVILSEQGFHTSNPASAADQSVQAAAYAYAYYKVLFNTGIDSFILHRHTDHSQEGGLNLGIWQRASDSIASPSAKKQIWNVMKRIDTAQSEEVTSFAKNIIGFSDWSTVIPGWNASALNVSPAPTVVSLDPILSSSGTKVSIASFNSTNDGWIAADYGISSNRVTSMANGPGTPYEGAGMLETSFSTSTGEGGASAWKGTTKAFATPLNLSSTPYFTFAVNSYGGAPSATKYTVKVRLYSGTSILEGEGEMSPDSWNVLGMNISQWGGKSSIDRIKVWYKANTTSSWGGNFQIDGIEAASSAVFKDLHGEFNVSGDVEGWTPLNQISGLTAAGTTLDGTLTGTDPQLQSAPISAAAASKNKVTIRMKNNTNATIAKLYWTTNTSPGYDAAKSVSFTVTANDDRYREYVVDLSGTASWANTVTQLRVDPADNSSGSGTFSIDYVRLLNAVYKHWDYPVNGSLDGWGSAHDLTTSAAGGKLTVTVTGIDPYIYSPSSLGMDASKYKTIQIKMKNNSTARMAKIYWTRTGEGMSEDRIRYFAITPSDTIERVYTIDMSDELLWSGTISQFRLDPTEDVSSGNVVIDYISVPATK</sequence>
<dbReference type="EMBL" id="JBHLVF010000017">
    <property type="protein sequence ID" value="MFC0392417.1"/>
    <property type="molecule type" value="Genomic_DNA"/>
</dbReference>
<feature type="chain" id="PRO_5046397952" evidence="1">
    <location>
        <begin position="29"/>
        <end position="1035"/>
    </location>
</feature>
<name>A0ABV6J9F8_9BACL</name>
<proteinExistence type="predicted"/>
<reference evidence="3 4" key="1">
    <citation type="submission" date="2024-09" db="EMBL/GenBank/DDBJ databases">
        <authorList>
            <person name="Sun Q."/>
            <person name="Mori K."/>
        </authorList>
    </citation>
    <scope>NUCLEOTIDE SEQUENCE [LARGE SCALE GENOMIC DNA]</scope>
    <source>
        <strain evidence="3 4">CCM 4839</strain>
    </source>
</reference>
<evidence type="ECO:0000313" key="3">
    <source>
        <dbReference type="EMBL" id="MFC0392417.1"/>
    </source>
</evidence>
<dbReference type="RefSeq" id="WP_204819508.1">
    <property type="nucleotide sequence ID" value="NZ_JANHOF010000003.1"/>
</dbReference>
<protein>
    <submittedName>
        <fullName evidence="3">DUF5722 domain-containing protein</fullName>
    </submittedName>
</protein>
<evidence type="ECO:0000256" key="1">
    <source>
        <dbReference type="SAM" id="SignalP"/>
    </source>
</evidence>
<comment type="caution">
    <text evidence="3">The sequence shown here is derived from an EMBL/GenBank/DDBJ whole genome shotgun (WGS) entry which is preliminary data.</text>
</comment>
<dbReference type="InterPro" id="IPR043780">
    <property type="entry name" value="DUF5722"/>
</dbReference>
<evidence type="ECO:0000313" key="4">
    <source>
        <dbReference type="Proteomes" id="UP001589818"/>
    </source>
</evidence>
<keyword evidence="1" id="KW-0732">Signal</keyword>
<dbReference type="Pfam" id="PF18989">
    <property type="entry name" value="DUF5722"/>
    <property type="match status" value="1"/>
</dbReference>
<dbReference type="SUPFAM" id="SSF51445">
    <property type="entry name" value="(Trans)glycosidases"/>
    <property type="match status" value="1"/>
</dbReference>